<proteinExistence type="predicted"/>
<evidence type="ECO:0000313" key="2">
    <source>
        <dbReference type="WBParaSite" id="ACRNAN_scaffold9914.g28621.t1"/>
    </source>
</evidence>
<evidence type="ECO:0000313" key="1">
    <source>
        <dbReference type="Proteomes" id="UP000887540"/>
    </source>
</evidence>
<protein>
    <submittedName>
        <fullName evidence="2">Uncharacterized protein</fullName>
    </submittedName>
</protein>
<dbReference type="AlphaFoldDB" id="A0A914EP18"/>
<name>A0A914EP18_9BILA</name>
<dbReference type="Proteomes" id="UP000887540">
    <property type="component" value="Unplaced"/>
</dbReference>
<organism evidence="1 2">
    <name type="scientific">Acrobeloides nanus</name>
    <dbReference type="NCBI Taxonomy" id="290746"/>
    <lineage>
        <taxon>Eukaryota</taxon>
        <taxon>Metazoa</taxon>
        <taxon>Ecdysozoa</taxon>
        <taxon>Nematoda</taxon>
        <taxon>Chromadorea</taxon>
        <taxon>Rhabditida</taxon>
        <taxon>Tylenchina</taxon>
        <taxon>Cephalobomorpha</taxon>
        <taxon>Cephaloboidea</taxon>
        <taxon>Cephalobidae</taxon>
        <taxon>Acrobeloides</taxon>
    </lineage>
</organism>
<sequence>MDAPFIVNMAKGFITSTNPEAAFKTVSIKLYKSFHNTRSLQPFMNQIEDVQLDLELDLEKDDKENYFAHHPSGQIMQISHIVSVATTEENFWCAVPGVVSRMHQRDQRLREIVERQGILDMCRTNCGFGGSRS</sequence>
<accession>A0A914EP18</accession>
<reference evidence="2" key="1">
    <citation type="submission" date="2022-11" db="UniProtKB">
        <authorList>
            <consortium name="WormBaseParasite"/>
        </authorList>
    </citation>
    <scope>IDENTIFICATION</scope>
</reference>
<keyword evidence="1" id="KW-1185">Reference proteome</keyword>
<dbReference type="WBParaSite" id="ACRNAN_scaffold9914.g28621.t1">
    <property type="protein sequence ID" value="ACRNAN_scaffold9914.g28621.t1"/>
    <property type="gene ID" value="ACRNAN_scaffold9914.g28621"/>
</dbReference>